<dbReference type="AlphaFoldDB" id="A0A2T0U512"/>
<dbReference type="Pfam" id="PF02922">
    <property type="entry name" value="CBM_48"/>
    <property type="match status" value="1"/>
</dbReference>
<feature type="chain" id="PRO_5015412368" evidence="1">
    <location>
        <begin position="31"/>
        <end position="392"/>
    </location>
</feature>
<evidence type="ECO:0000259" key="2">
    <source>
        <dbReference type="Pfam" id="PF02922"/>
    </source>
</evidence>
<dbReference type="GO" id="GO:0016747">
    <property type="term" value="F:acyltransferase activity, transferring groups other than amino-acyl groups"/>
    <property type="evidence" value="ECO:0007669"/>
    <property type="project" value="TreeGrafter"/>
</dbReference>
<dbReference type="Proteomes" id="UP000238034">
    <property type="component" value="Unassembled WGS sequence"/>
</dbReference>
<protein>
    <submittedName>
        <fullName evidence="3">Enterochelin esterase family protein</fullName>
    </submittedName>
</protein>
<evidence type="ECO:0000256" key="1">
    <source>
        <dbReference type="SAM" id="SignalP"/>
    </source>
</evidence>
<dbReference type="InterPro" id="IPR013783">
    <property type="entry name" value="Ig-like_fold"/>
</dbReference>
<dbReference type="InterPro" id="IPR004193">
    <property type="entry name" value="Glyco_hydro_13_N"/>
</dbReference>
<keyword evidence="4" id="KW-1185">Reference proteome</keyword>
<keyword evidence="1" id="KW-0732">Signal</keyword>
<comment type="caution">
    <text evidence="3">The sequence shown here is derived from an EMBL/GenBank/DDBJ whole genome shotgun (WGS) entry which is preliminary data.</text>
</comment>
<reference evidence="3 4" key="1">
    <citation type="submission" date="2018-03" db="EMBL/GenBank/DDBJ databases">
        <title>Genomic Encyclopedia of Type Strains, Phase III (KMG-III): the genomes of soil and plant-associated and newly described type strains.</title>
        <authorList>
            <person name="Whitman W."/>
        </authorList>
    </citation>
    <scope>NUCLEOTIDE SEQUENCE [LARGE SCALE GENOMIC DNA]</scope>
    <source>
        <strain evidence="3 4">CGMCC 1.9313</strain>
    </source>
</reference>
<dbReference type="PANTHER" id="PTHR48098:SF1">
    <property type="entry name" value="DIACYLGLYCEROL ACYLTRANSFERASE_MYCOLYLTRANSFERASE AG85A"/>
    <property type="match status" value="1"/>
</dbReference>
<dbReference type="Gene3D" id="3.40.50.1820">
    <property type="entry name" value="alpha/beta hydrolase"/>
    <property type="match status" value="1"/>
</dbReference>
<feature type="domain" description="Glycoside hydrolase family 13 N-terminal" evidence="2">
    <location>
        <begin position="45"/>
        <end position="103"/>
    </location>
</feature>
<feature type="signal peptide" evidence="1">
    <location>
        <begin position="1"/>
        <end position="30"/>
    </location>
</feature>
<name>A0A2T0U512_9SPHI</name>
<organism evidence="3 4">
    <name type="scientific">Arcticibacter pallidicorallinus</name>
    <dbReference type="NCBI Taxonomy" id="1259464"/>
    <lineage>
        <taxon>Bacteria</taxon>
        <taxon>Pseudomonadati</taxon>
        <taxon>Bacteroidota</taxon>
        <taxon>Sphingobacteriia</taxon>
        <taxon>Sphingobacteriales</taxon>
        <taxon>Sphingobacteriaceae</taxon>
        <taxon>Arcticibacter</taxon>
    </lineage>
</organism>
<dbReference type="InterPro" id="IPR014756">
    <property type="entry name" value="Ig_E-set"/>
</dbReference>
<dbReference type="PANTHER" id="PTHR48098">
    <property type="entry name" value="ENTEROCHELIN ESTERASE-RELATED"/>
    <property type="match status" value="1"/>
</dbReference>
<dbReference type="GO" id="GO:0005975">
    <property type="term" value="P:carbohydrate metabolic process"/>
    <property type="evidence" value="ECO:0007669"/>
    <property type="project" value="InterPro"/>
</dbReference>
<dbReference type="Pfam" id="PF00756">
    <property type="entry name" value="Esterase"/>
    <property type="match status" value="1"/>
</dbReference>
<dbReference type="SUPFAM" id="SSF53474">
    <property type="entry name" value="alpha/beta-Hydrolases"/>
    <property type="match status" value="1"/>
</dbReference>
<dbReference type="RefSeq" id="WP_219904996.1">
    <property type="nucleotide sequence ID" value="NZ_PVTH01000004.1"/>
</dbReference>
<gene>
    <name evidence="3" type="ORF">B0I27_10416</name>
</gene>
<dbReference type="InterPro" id="IPR050583">
    <property type="entry name" value="Mycobacterial_A85_antigen"/>
</dbReference>
<dbReference type="GO" id="GO:0004553">
    <property type="term" value="F:hydrolase activity, hydrolyzing O-glycosyl compounds"/>
    <property type="evidence" value="ECO:0007669"/>
    <property type="project" value="InterPro"/>
</dbReference>
<proteinExistence type="predicted"/>
<dbReference type="EMBL" id="PVTH01000004">
    <property type="protein sequence ID" value="PRY53009.1"/>
    <property type="molecule type" value="Genomic_DNA"/>
</dbReference>
<sequence>MHLRGAMRIKPIIRLLFIGAMLCISGFAMSQPPTGPQVVSPKVHADKKVTFSYRAPNAKEVILDGQFPPGKVPMVKDSQGIWSVTVGPIKPDIYPYSFRVDGVNVMDPANVDFFPNERFKGSLLDVPGDQPLIHAVRDIPHGAVSYALYPSIEGSTGSVVIYTPPGYDKNKSTKYPVFYLISGTTDTEETFFKVGRTNFILDNLIAEGKAKPMIVVMPYGNPAARIAEQKGLPKPTDLMSRDGDDAVNRAKMFETDLVSKVIPYVEKNYRTLNNRENRAIGGFSRGGGQTLRSAFGNMDKFAWICCYSAYLSTPEMEKTFKHVYENPAKTNKDLKLFWIGVGNEDFLYQDAVKFIDFLKEKKVKHTSLITPGGHTWMNVKTYVTETAQLLFK</sequence>
<dbReference type="Gene3D" id="2.60.40.10">
    <property type="entry name" value="Immunoglobulins"/>
    <property type="match status" value="1"/>
</dbReference>
<evidence type="ECO:0000313" key="3">
    <source>
        <dbReference type="EMBL" id="PRY53009.1"/>
    </source>
</evidence>
<evidence type="ECO:0000313" key="4">
    <source>
        <dbReference type="Proteomes" id="UP000238034"/>
    </source>
</evidence>
<dbReference type="CDD" id="cd11294">
    <property type="entry name" value="E_set_Esterase_like_N"/>
    <property type="match status" value="1"/>
</dbReference>
<dbReference type="InterPro" id="IPR029058">
    <property type="entry name" value="AB_hydrolase_fold"/>
</dbReference>
<accession>A0A2T0U512</accession>
<dbReference type="SUPFAM" id="SSF81296">
    <property type="entry name" value="E set domains"/>
    <property type="match status" value="1"/>
</dbReference>
<dbReference type="InterPro" id="IPR000801">
    <property type="entry name" value="Esterase-like"/>
</dbReference>